<dbReference type="SUPFAM" id="SSF46785">
    <property type="entry name" value="Winged helix' DNA-binding domain"/>
    <property type="match status" value="1"/>
</dbReference>
<name>A0A3N0HZG2_9FIRM</name>
<dbReference type="InterPro" id="IPR036388">
    <property type="entry name" value="WH-like_DNA-bd_sf"/>
</dbReference>
<dbReference type="Gene3D" id="3.40.190.290">
    <property type="match status" value="1"/>
</dbReference>
<proteinExistence type="inferred from homology"/>
<dbReference type="Gene3D" id="1.10.10.10">
    <property type="entry name" value="Winged helix-like DNA-binding domain superfamily/Winged helix DNA-binding domain"/>
    <property type="match status" value="1"/>
</dbReference>
<dbReference type="Proteomes" id="UP000276568">
    <property type="component" value="Unassembled WGS sequence"/>
</dbReference>
<sequence>MDTKLIQTFITVAELNSFSKAAKKLGYSQPTVSQQIHQLENELHVPLFERVGHTIKLTEQGHQKLMMAQAIHHEMQVFITQKEDTYQGSVHIAMADSLCDPLITKHFQQFHEEYPHIDWIITTGGTFDMYSMIDHNQVDIVCTLDDHLYDMTHLVTNEEKIPCHFVASSHHPLANQKMISVEQLIQYDFILTEKNMSYRRKLDTLLAQKQLEIKPILEFASTQDICEIITQNVGISFLPDFVVEPYIEKHEIVYLDIPEIQLHVWKQIFIHKEKWISPVLQATIDYLSNIHLQKKNSD</sequence>
<dbReference type="InterPro" id="IPR000847">
    <property type="entry name" value="LysR_HTH_N"/>
</dbReference>
<keyword evidence="3" id="KW-0238">DNA-binding</keyword>
<protein>
    <submittedName>
        <fullName evidence="6">LysR family transcriptional regulator</fullName>
    </submittedName>
</protein>
<dbReference type="PANTHER" id="PTHR30126:SF40">
    <property type="entry name" value="HTH-TYPE TRANSCRIPTIONAL REGULATOR GLTR"/>
    <property type="match status" value="1"/>
</dbReference>
<dbReference type="AlphaFoldDB" id="A0A3N0HZG2"/>
<evidence type="ECO:0000256" key="3">
    <source>
        <dbReference type="ARBA" id="ARBA00023125"/>
    </source>
</evidence>
<keyword evidence="2" id="KW-0805">Transcription regulation</keyword>
<dbReference type="InterPro" id="IPR005119">
    <property type="entry name" value="LysR_subst-bd"/>
</dbReference>
<keyword evidence="7" id="KW-1185">Reference proteome</keyword>
<dbReference type="SUPFAM" id="SSF53850">
    <property type="entry name" value="Periplasmic binding protein-like II"/>
    <property type="match status" value="1"/>
</dbReference>
<feature type="domain" description="HTH lysR-type" evidence="5">
    <location>
        <begin position="1"/>
        <end position="58"/>
    </location>
</feature>
<dbReference type="GO" id="GO:0003700">
    <property type="term" value="F:DNA-binding transcription factor activity"/>
    <property type="evidence" value="ECO:0007669"/>
    <property type="project" value="InterPro"/>
</dbReference>
<dbReference type="InterPro" id="IPR036390">
    <property type="entry name" value="WH_DNA-bd_sf"/>
</dbReference>
<dbReference type="Pfam" id="PF03466">
    <property type="entry name" value="LysR_substrate"/>
    <property type="match status" value="1"/>
</dbReference>
<dbReference type="EMBL" id="RJQC01000002">
    <property type="protein sequence ID" value="RNM30153.1"/>
    <property type="molecule type" value="Genomic_DNA"/>
</dbReference>
<organism evidence="6 7">
    <name type="scientific">Absicoccus porci</name>
    <dbReference type="NCBI Taxonomy" id="2486576"/>
    <lineage>
        <taxon>Bacteria</taxon>
        <taxon>Bacillati</taxon>
        <taxon>Bacillota</taxon>
        <taxon>Erysipelotrichia</taxon>
        <taxon>Erysipelotrichales</taxon>
        <taxon>Erysipelotrichaceae</taxon>
        <taxon>Absicoccus</taxon>
    </lineage>
</organism>
<dbReference type="OrthoDB" id="119203at2"/>
<dbReference type="PRINTS" id="PR00039">
    <property type="entry name" value="HTHLYSR"/>
</dbReference>
<reference evidence="6 7" key="1">
    <citation type="submission" date="2018-11" db="EMBL/GenBank/DDBJ databases">
        <title>Clostridium sp. nov., a member of the family Erysipelotrichaceae isolated from pig faeces.</title>
        <authorList>
            <person name="Chang Y.-H."/>
        </authorList>
    </citation>
    <scope>NUCLEOTIDE SEQUENCE [LARGE SCALE GENOMIC DNA]</scope>
    <source>
        <strain evidence="6 7">YH-panp20</strain>
    </source>
</reference>
<gene>
    <name evidence="6" type="ORF">EDX97_04955</name>
</gene>
<dbReference type="RefSeq" id="WP_128520082.1">
    <property type="nucleotide sequence ID" value="NZ_JALFCT010000057.1"/>
</dbReference>
<dbReference type="PANTHER" id="PTHR30126">
    <property type="entry name" value="HTH-TYPE TRANSCRIPTIONAL REGULATOR"/>
    <property type="match status" value="1"/>
</dbReference>
<evidence type="ECO:0000256" key="1">
    <source>
        <dbReference type="ARBA" id="ARBA00009437"/>
    </source>
</evidence>
<evidence type="ECO:0000256" key="4">
    <source>
        <dbReference type="ARBA" id="ARBA00023163"/>
    </source>
</evidence>
<dbReference type="PROSITE" id="PS50931">
    <property type="entry name" value="HTH_LYSR"/>
    <property type="match status" value="1"/>
</dbReference>
<comment type="caution">
    <text evidence="6">The sequence shown here is derived from an EMBL/GenBank/DDBJ whole genome shotgun (WGS) entry which is preliminary data.</text>
</comment>
<evidence type="ECO:0000313" key="7">
    <source>
        <dbReference type="Proteomes" id="UP000276568"/>
    </source>
</evidence>
<dbReference type="FunFam" id="1.10.10.10:FF:000001">
    <property type="entry name" value="LysR family transcriptional regulator"/>
    <property type="match status" value="1"/>
</dbReference>
<evidence type="ECO:0000256" key="2">
    <source>
        <dbReference type="ARBA" id="ARBA00023015"/>
    </source>
</evidence>
<evidence type="ECO:0000259" key="5">
    <source>
        <dbReference type="PROSITE" id="PS50931"/>
    </source>
</evidence>
<accession>A0A3N0HZG2</accession>
<dbReference type="Pfam" id="PF00126">
    <property type="entry name" value="HTH_1"/>
    <property type="match status" value="1"/>
</dbReference>
<evidence type="ECO:0000313" key="6">
    <source>
        <dbReference type="EMBL" id="RNM30153.1"/>
    </source>
</evidence>
<comment type="similarity">
    <text evidence="1">Belongs to the LysR transcriptional regulatory family.</text>
</comment>
<keyword evidence="4" id="KW-0804">Transcription</keyword>
<dbReference type="CDD" id="cd05466">
    <property type="entry name" value="PBP2_LTTR_substrate"/>
    <property type="match status" value="1"/>
</dbReference>
<dbReference type="GO" id="GO:0000976">
    <property type="term" value="F:transcription cis-regulatory region binding"/>
    <property type="evidence" value="ECO:0007669"/>
    <property type="project" value="TreeGrafter"/>
</dbReference>